<reference evidence="2" key="1">
    <citation type="submission" date="2017-06" db="EMBL/GenBank/DDBJ databases">
        <authorList>
            <person name="Varghese N."/>
            <person name="Submissions S."/>
        </authorList>
    </citation>
    <scope>NUCLEOTIDE SEQUENCE [LARGE SCALE GENOMIC DNA]</scope>
    <source>
        <strain evidence="2">CIP 108523</strain>
    </source>
</reference>
<gene>
    <name evidence="1" type="ORF">SAMN05216255_1852</name>
</gene>
<name>A0A239CR29_9PSED</name>
<dbReference type="SUPFAM" id="SSF48452">
    <property type="entry name" value="TPR-like"/>
    <property type="match status" value="1"/>
</dbReference>
<dbReference type="EMBL" id="FZOG01000002">
    <property type="protein sequence ID" value="SNS22557.1"/>
    <property type="molecule type" value="Genomic_DNA"/>
</dbReference>
<keyword evidence="2" id="KW-1185">Reference proteome</keyword>
<dbReference type="AlphaFoldDB" id="A0A239CR29"/>
<evidence type="ECO:0000313" key="1">
    <source>
        <dbReference type="EMBL" id="SNS22557.1"/>
    </source>
</evidence>
<proteinExistence type="predicted"/>
<dbReference type="Gene3D" id="1.25.40.10">
    <property type="entry name" value="Tetratricopeptide repeat domain"/>
    <property type="match status" value="1"/>
</dbReference>
<dbReference type="Proteomes" id="UP000242915">
    <property type="component" value="Unassembled WGS sequence"/>
</dbReference>
<dbReference type="InterPro" id="IPR011990">
    <property type="entry name" value="TPR-like_helical_dom_sf"/>
</dbReference>
<evidence type="ECO:0008006" key="3">
    <source>
        <dbReference type="Google" id="ProtNLM"/>
    </source>
</evidence>
<dbReference type="RefSeq" id="WP_010486301.1">
    <property type="nucleotide sequence ID" value="NZ_FZOG01000002.1"/>
</dbReference>
<organism evidence="1 2">
    <name type="scientific">Pseudomonas segetis</name>
    <dbReference type="NCBI Taxonomy" id="298908"/>
    <lineage>
        <taxon>Bacteria</taxon>
        <taxon>Pseudomonadati</taxon>
        <taxon>Pseudomonadota</taxon>
        <taxon>Gammaproteobacteria</taxon>
        <taxon>Pseudomonadales</taxon>
        <taxon>Pseudomonadaceae</taxon>
        <taxon>Pseudomonas</taxon>
    </lineage>
</organism>
<sequence>MRTLLLIALLIAVSGCTRWALDRHLNSAYQAYDKGNCEAVMLELSQAERYSRSRRYIQPEISLLRGQCLERQNLFVDAAQTYQFIISRYPASEYAYRAQARLQTLSELGHKVTPARLKTTGTSL</sequence>
<protein>
    <recommendedName>
        <fullName evidence="3">Tetratricopeptide repeat-containing protein</fullName>
    </recommendedName>
</protein>
<accession>A0A239CR29</accession>
<evidence type="ECO:0000313" key="2">
    <source>
        <dbReference type="Proteomes" id="UP000242915"/>
    </source>
</evidence>
<dbReference type="PROSITE" id="PS51257">
    <property type="entry name" value="PROKAR_LIPOPROTEIN"/>
    <property type="match status" value="1"/>
</dbReference>